<name>A0ABY6DP74_9NEIS</name>
<dbReference type="Gene3D" id="3.40.50.1820">
    <property type="entry name" value="alpha/beta hydrolase"/>
    <property type="match status" value="1"/>
</dbReference>
<keyword evidence="3" id="KW-1185">Reference proteome</keyword>
<dbReference type="RefSeq" id="WP_263125608.1">
    <property type="nucleotide sequence ID" value="NZ_CP106753.1"/>
</dbReference>
<evidence type="ECO:0000313" key="2">
    <source>
        <dbReference type="EMBL" id="UXY16167.1"/>
    </source>
</evidence>
<gene>
    <name evidence="2" type="ORF">N8I74_03875</name>
</gene>
<dbReference type="InterPro" id="IPR029058">
    <property type="entry name" value="AB_hydrolase_fold"/>
</dbReference>
<dbReference type="InterPro" id="IPR051218">
    <property type="entry name" value="Sec_MonoDiacylglyc_Lipase"/>
</dbReference>
<organism evidence="2 3">
    <name type="scientific">Chitiniphilus purpureus</name>
    <dbReference type="NCBI Taxonomy" id="2981137"/>
    <lineage>
        <taxon>Bacteria</taxon>
        <taxon>Pseudomonadati</taxon>
        <taxon>Pseudomonadota</taxon>
        <taxon>Betaproteobacteria</taxon>
        <taxon>Neisseriales</taxon>
        <taxon>Chitinibacteraceae</taxon>
        <taxon>Chitiniphilus</taxon>
    </lineage>
</organism>
<dbReference type="SUPFAM" id="SSF53474">
    <property type="entry name" value="alpha/beta-Hydrolases"/>
    <property type="match status" value="1"/>
</dbReference>
<dbReference type="EMBL" id="CP106753">
    <property type="protein sequence ID" value="UXY16167.1"/>
    <property type="molecule type" value="Genomic_DNA"/>
</dbReference>
<dbReference type="CDD" id="cd00519">
    <property type="entry name" value="Lipase_3"/>
    <property type="match status" value="1"/>
</dbReference>
<feature type="domain" description="Fungal lipase-type" evidence="1">
    <location>
        <begin position="66"/>
        <end position="203"/>
    </location>
</feature>
<protein>
    <submittedName>
        <fullName evidence="2">Lipase family protein</fullName>
    </submittedName>
</protein>
<evidence type="ECO:0000313" key="3">
    <source>
        <dbReference type="Proteomes" id="UP001061302"/>
    </source>
</evidence>
<dbReference type="Proteomes" id="UP001061302">
    <property type="component" value="Chromosome"/>
</dbReference>
<dbReference type="Pfam" id="PF01764">
    <property type="entry name" value="Lipase_3"/>
    <property type="match status" value="1"/>
</dbReference>
<reference evidence="2" key="1">
    <citation type="submission" date="2022-10" db="EMBL/GenBank/DDBJ databases">
        <title>Chitiniphilus purpureus sp. nov., a novel chitin-degrading bacterium isolated from crawfish pond sediment.</title>
        <authorList>
            <person name="Li K."/>
        </authorList>
    </citation>
    <scope>NUCLEOTIDE SEQUENCE</scope>
    <source>
        <strain evidence="2">CD1</strain>
    </source>
</reference>
<dbReference type="PANTHER" id="PTHR45856">
    <property type="entry name" value="ALPHA/BETA-HYDROLASES SUPERFAMILY PROTEIN"/>
    <property type="match status" value="1"/>
</dbReference>
<evidence type="ECO:0000259" key="1">
    <source>
        <dbReference type="Pfam" id="PF01764"/>
    </source>
</evidence>
<dbReference type="InterPro" id="IPR002921">
    <property type="entry name" value="Fungal_lipase-type"/>
</dbReference>
<accession>A0ABY6DP74</accession>
<sequence>MPATPSLDCRLLSACVVSYAIGSGSPLNSRQPAYDTVGFIDTPDTFQAGLDAIDACLVGSTADAVVLAFRGTLPPDLENIQDLLDWMNDLDAMPIQVAGMPGAVHQGFWGAIDALWPQLLPAVKTRLAGGKPLYVTGHSKGGAMAHLAGMRLLQLEGIAPANVVSFAGARPGDAVFAHAYGQVLPGALRYEYADDIVPHLPPTRPFIELLSALPIVGRYFRPLDSWDYASAGVLRFIDWHGAIVGDSPLLEAQRLMHLSALIVEGRFDQIAHDHMADCGGGYMTYVCPGVCGA</sequence>
<proteinExistence type="predicted"/>
<dbReference type="PANTHER" id="PTHR45856:SF11">
    <property type="entry name" value="FUNGAL LIPASE-LIKE DOMAIN-CONTAINING PROTEIN"/>
    <property type="match status" value="1"/>
</dbReference>